<evidence type="ECO:0000259" key="2">
    <source>
        <dbReference type="Pfam" id="PF21880"/>
    </source>
</evidence>
<evidence type="ECO:0000256" key="1">
    <source>
        <dbReference type="SAM" id="SignalP"/>
    </source>
</evidence>
<reference evidence="3 4" key="1">
    <citation type="submission" date="2019-03" db="EMBL/GenBank/DDBJ databases">
        <title>Genomic Encyclopedia of Type Strains, Phase IV (KMG-IV): sequencing the most valuable type-strain genomes for metagenomic binning, comparative biology and taxonomic classification.</title>
        <authorList>
            <person name="Goeker M."/>
        </authorList>
    </citation>
    <scope>NUCLEOTIDE SEQUENCE [LARGE SCALE GENOMIC DNA]</scope>
    <source>
        <strain evidence="3 4">DSM 100309</strain>
    </source>
</reference>
<accession>A0A4R3YB74</accession>
<dbReference type="RefSeq" id="WP_124945947.1">
    <property type="nucleotide sequence ID" value="NZ_BHVT01000020.1"/>
</dbReference>
<name>A0A4R3YB74_9PROT</name>
<feature type="signal peptide" evidence="1">
    <location>
        <begin position="1"/>
        <end position="25"/>
    </location>
</feature>
<evidence type="ECO:0000313" key="3">
    <source>
        <dbReference type="EMBL" id="TCV89022.1"/>
    </source>
</evidence>
<comment type="caution">
    <text evidence="3">The sequence shown here is derived from an EMBL/GenBank/DDBJ whole genome shotgun (WGS) entry which is preliminary data.</text>
</comment>
<organism evidence="3 4">
    <name type="scientific">Sulfurirhabdus autotrophica</name>
    <dbReference type="NCBI Taxonomy" id="1706046"/>
    <lineage>
        <taxon>Bacteria</taxon>
        <taxon>Pseudomonadati</taxon>
        <taxon>Pseudomonadota</taxon>
        <taxon>Betaproteobacteria</taxon>
        <taxon>Nitrosomonadales</taxon>
        <taxon>Sulfuricellaceae</taxon>
        <taxon>Sulfurirhabdus</taxon>
    </lineage>
</organism>
<feature type="domain" description="DUF6916" evidence="2">
    <location>
        <begin position="38"/>
        <end position="125"/>
    </location>
</feature>
<gene>
    <name evidence="3" type="ORF">EDC63_10394</name>
</gene>
<keyword evidence="4" id="KW-1185">Reference proteome</keyword>
<keyword evidence="1" id="KW-0732">Signal</keyword>
<dbReference type="Proteomes" id="UP000295367">
    <property type="component" value="Unassembled WGS sequence"/>
</dbReference>
<evidence type="ECO:0000313" key="4">
    <source>
        <dbReference type="Proteomes" id="UP000295367"/>
    </source>
</evidence>
<dbReference type="AlphaFoldDB" id="A0A4R3YB74"/>
<protein>
    <recommendedName>
        <fullName evidence="2">DUF6916 domain-containing protein</fullName>
    </recommendedName>
</protein>
<dbReference type="OrthoDB" id="572893at2"/>
<dbReference type="EMBL" id="SMCO01000003">
    <property type="protein sequence ID" value="TCV89022.1"/>
    <property type="molecule type" value="Genomic_DNA"/>
</dbReference>
<dbReference type="Pfam" id="PF21880">
    <property type="entry name" value="DUF6916"/>
    <property type="match status" value="1"/>
</dbReference>
<feature type="chain" id="PRO_5020193608" description="DUF6916 domain-containing protein" evidence="1">
    <location>
        <begin position="26"/>
        <end position="129"/>
    </location>
</feature>
<dbReference type="InterPro" id="IPR054209">
    <property type="entry name" value="DUF6916"/>
</dbReference>
<sequence>MNRRQFLSTGAAACTVGFAVSNVMASPLQMQNAEKYSKKWFQQALNGQFHLDDKGWQGVRMELVAVNDGPPSSKMEQFSVVFRTNSSKQVPSGLYHVKHASDGWFQVYLERGLMSENGLHYHATFNLLT</sequence>
<proteinExistence type="predicted"/>